<protein>
    <submittedName>
        <fullName evidence="2">Uncharacterized protein</fullName>
    </submittedName>
</protein>
<dbReference type="OrthoDB" id="6773620at2759"/>
<dbReference type="AlphaFoldDB" id="A0A9P0D8S2"/>
<dbReference type="Proteomes" id="UP001153636">
    <property type="component" value="Chromosome 8"/>
</dbReference>
<evidence type="ECO:0000256" key="1">
    <source>
        <dbReference type="SAM" id="MobiDB-lite"/>
    </source>
</evidence>
<sequence>MNKLQERVELVSLYYQNQNGTRAAARIFNRNHTEHSVRHKYVMQRRQLRCMKSGGTSKNIKLCRFQQHMSFLEASMSTESREENVKDSDDDSEPPSTLPISDDFEEVPEGNLDEGEGPQQSNTAD</sequence>
<gene>
    <name evidence="2" type="ORF">PSYICH_LOCUS14735</name>
</gene>
<accession>A0A9P0D8S2</accession>
<evidence type="ECO:0000313" key="3">
    <source>
        <dbReference type="Proteomes" id="UP001153636"/>
    </source>
</evidence>
<feature type="compositionally biased region" description="Acidic residues" evidence="1">
    <location>
        <begin position="102"/>
        <end position="116"/>
    </location>
</feature>
<proteinExistence type="predicted"/>
<evidence type="ECO:0000313" key="2">
    <source>
        <dbReference type="EMBL" id="CAH1114526.1"/>
    </source>
</evidence>
<keyword evidence="3" id="KW-1185">Reference proteome</keyword>
<name>A0A9P0D8S2_9CUCU</name>
<organism evidence="2 3">
    <name type="scientific">Psylliodes chrysocephalus</name>
    <dbReference type="NCBI Taxonomy" id="3402493"/>
    <lineage>
        <taxon>Eukaryota</taxon>
        <taxon>Metazoa</taxon>
        <taxon>Ecdysozoa</taxon>
        <taxon>Arthropoda</taxon>
        <taxon>Hexapoda</taxon>
        <taxon>Insecta</taxon>
        <taxon>Pterygota</taxon>
        <taxon>Neoptera</taxon>
        <taxon>Endopterygota</taxon>
        <taxon>Coleoptera</taxon>
        <taxon>Polyphaga</taxon>
        <taxon>Cucujiformia</taxon>
        <taxon>Chrysomeloidea</taxon>
        <taxon>Chrysomelidae</taxon>
        <taxon>Galerucinae</taxon>
        <taxon>Alticini</taxon>
        <taxon>Psylliodes</taxon>
    </lineage>
</organism>
<dbReference type="EMBL" id="OV651820">
    <property type="protein sequence ID" value="CAH1114526.1"/>
    <property type="molecule type" value="Genomic_DNA"/>
</dbReference>
<feature type="region of interest" description="Disordered" evidence="1">
    <location>
        <begin position="74"/>
        <end position="125"/>
    </location>
</feature>
<reference evidence="2" key="1">
    <citation type="submission" date="2022-01" db="EMBL/GenBank/DDBJ databases">
        <authorList>
            <person name="King R."/>
        </authorList>
    </citation>
    <scope>NUCLEOTIDE SEQUENCE</scope>
</reference>